<dbReference type="PANTHER" id="PTHR10434:SF55">
    <property type="entry name" value="POSSIBLE ACYLTRANSFERASE"/>
    <property type="match status" value="1"/>
</dbReference>
<protein>
    <submittedName>
        <fullName evidence="4">1-acyl-sn-glycerol-3-phosphate acyltransferase</fullName>
    </submittedName>
</protein>
<evidence type="ECO:0000259" key="3">
    <source>
        <dbReference type="SMART" id="SM00563"/>
    </source>
</evidence>
<evidence type="ECO:0000313" key="4">
    <source>
        <dbReference type="EMBL" id="MBG0562014.1"/>
    </source>
</evidence>
<dbReference type="SUPFAM" id="SSF69593">
    <property type="entry name" value="Glycerol-3-phosphate (1)-acyltransferase"/>
    <property type="match status" value="1"/>
</dbReference>
<dbReference type="InterPro" id="IPR002123">
    <property type="entry name" value="Plipid/glycerol_acylTrfase"/>
</dbReference>
<accession>A0A931C291</accession>
<dbReference type="Pfam" id="PF01553">
    <property type="entry name" value="Acyltransferase"/>
    <property type="match status" value="1"/>
</dbReference>
<organism evidence="4 5">
    <name type="scientific">Actinoplanes aureus</name>
    <dbReference type="NCBI Taxonomy" id="2792083"/>
    <lineage>
        <taxon>Bacteria</taxon>
        <taxon>Bacillati</taxon>
        <taxon>Actinomycetota</taxon>
        <taxon>Actinomycetes</taxon>
        <taxon>Micromonosporales</taxon>
        <taxon>Micromonosporaceae</taxon>
        <taxon>Actinoplanes</taxon>
    </lineage>
</organism>
<evidence type="ECO:0000313" key="5">
    <source>
        <dbReference type="Proteomes" id="UP000598146"/>
    </source>
</evidence>
<feature type="domain" description="Phospholipid/glycerol acyltransferase" evidence="3">
    <location>
        <begin position="41"/>
        <end position="159"/>
    </location>
</feature>
<proteinExistence type="predicted"/>
<dbReference type="AlphaFoldDB" id="A0A931C291"/>
<dbReference type="GO" id="GO:0005886">
    <property type="term" value="C:plasma membrane"/>
    <property type="evidence" value="ECO:0007669"/>
    <property type="project" value="TreeGrafter"/>
</dbReference>
<dbReference type="Proteomes" id="UP000598146">
    <property type="component" value="Unassembled WGS sequence"/>
</dbReference>
<dbReference type="RefSeq" id="WP_196413792.1">
    <property type="nucleotide sequence ID" value="NZ_JADQTO010000004.1"/>
</dbReference>
<gene>
    <name evidence="4" type="ORF">I4J89_11125</name>
</gene>
<reference evidence="4" key="1">
    <citation type="submission" date="2020-11" db="EMBL/GenBank/DDBJ databases">
        <title>Isolation and identification of active actinomycetes.</title>
        <authorList>
            <person name="Sun X."/>
        </authorList>
    </citation>
    <scope>NUCLEOTIDE SEQUENCE</scope>
    <source>
        <strain evidence="4">NEAU-A11</strain>
    </source>
</reference>
<dbReference type="GO" id="GO:0003841">
    <property type="term" value="F:1-acylglycerol-3-phosphate O-acyltransferase activity"/>
    <property type="evidence" value="ECO:0007669"/>
    <property type="project" value="TreeGrafter"/>
</dbReference>
<dbReference type="PANTHER" id="PTHR10434">
    <property type="entry name" value="1-ACYL-SN-GLYCEROL-3-PHOSPHATE ACYLTRANSFERASE"/>
    <property type="match status" value="1"/>
</dbReference>
<dbReference type="SMART" id="SM00563">
    <property type="entry name" value="PlsC"/>
    <property type="match status" value="1"/>
</dbReference>
<keyword evidence="2 4" id="KW-0012">Acyltransferase</keyword>
<evidence type="ECO:0000256" key="1">
    <source>
        <dbReference type="ARBA" id="ARBA00022679"/>
    </source>
</evidence>
<evidence type="ECO:0000256" key="2">
    <source>
        <dbReference type="ARBA" id="ARBA00023315"/>
    </source>
</evidence>
<keyword evidence="5" id="KW-1185">Reference proteome</keyword>
<dbReference type="EMBL" id="JADQTO010000004">
    <property type="protein sequence ID" value="MBG0562014.1"/>
    <property type="molecule type" value="Genomic_DNA"/>
</dbReference>
<comment type="caution">
    <text evidence="4">The sequence shown here is derived from an EMBL/GenBank/DDBJ whole genome shotgun (WGS) entry which is preliminary data.</text>
</comment>
<dbReference type="GO" id="GO:0006654">
    <property type="term" value="P:phosphatidic acid biosynthetic process"/>
    <property type="evidence" value="ECO:0007669"/>
    <property type="project" value="TreeGrafter"/>
</dbReference>
<dbReference type="CDD" id="cd07989">
    <property type="entry name" value="LPLAT_AGPAT-like"/>
    <property type="match status" value="1"/>
</dbReference>
<keyword evidence="1" id="KW-0808">Transferase</keyword>
<name>A0A931C291_9ACTN</name>
<sequence length="241" mass="26835">MAQLKLGFWQRVAVMLVLPVMTVLTKKTWLHHERIPATGGVILVPNHVSHFDPLVIAHYIYRSGRWPRFLGKASVWKVPVIGFLLNKTRQIPVERGSVDAVKSLDSLIEALREGGAVVIYPEGTTTKHPDLWPMRGKTGAARLALLTGAPVVPIANWGAQEIFDPRTNRLRLRRTHVTVTAGPPVDLRRWAGVEPTRAVLDEMTEAIMLDVRDLLGEIRDGEAPALYERPVRRASTSEDAS</sequence>